<dbReference type="FunFam" id="2.120.10.80:FF:000048">
    <property type="entry name" value="Kelch-like family, member 42"/>
    <property type="match status" value="1"/>
</dbReference>
<reference evidence="5" key="1">
    <citation type="submission" date="2020-03" db="EMBL/GenBank/DDBJ databases">
        <authorList>
            <person name="Weist P."/>
        </authorList>
    </citation>
    <scope>NUCLEOTIDE SEQUENCE</scope>
</reference>
<dbReference type="Gene3D" id="2.120.10.80">
    <property type="entry name" value="Kelch-type beta propeller"/>
    <property type="match status" value="1"/>
</dbReference>
<dbReference type="PROSITE" id="PS50097">
    <property type="entry name" value="BTB"/>
    <property type="match status" value="1"/>
</dbReference>
<feature type="region of interest" description="Disordered" evidence="3">
    <location>
        <begin position="16"/>
        <end position="45"/>
    </location>
</feature>
<dbReference type="SMART" id="SM00612">
    <property type="entry name" value="Kelch"/>
    <property type="match status" value="4"/>
</dbReference>
<evidence type="ECO:0000256" key="2">
    <source>
        <dbReference type="ARBA" id="ARBA00022737"/>
    </source>
</evidence>
<name>A0A9N7TJ98_PLEPL</name>
<dbReference type="InterPro" id="IPR000210">
    <property type="entry name" value="BTB/POZ_dom"/>
</dbReference>
<dbReference type="SUPFAM" id="SSF54695">
    <property type="entry name" value="POZ domain"/>
    <property type="match status" value="1"/>
</dbReference>
<dbReference type="InterPro" id="IPR011333">
    <property type="entry name" value="SKP1/BTB/POZ_sf"/>
</dbReference>
<protein>
    <recommendedName>
        <fullName evidence="4">BTB domain-containing protein</fullName>
    </recommendedName>
</protein>
<dbReference type="InterPro" id="IPR006652">
    <property type="entry name" value="Kelch_1"/>
</dbReference>
<sequence length="528" mass="60117">MGSDPATFRFNARYLSNSSRGPGRRFTEARRNANPRKGLTGRRAPSPVKCKRWLAAERLTKGTQRKPLKLGLKWKECATGTMSSEQIIAIVMDDKIYEVNKKKLIEKSDYFRALYSSGMRESTEDSVQLQGLSVPGLELVLEFINTSKVQVVNETLEDLIETASFLQVTSILKLLTSEIRLDNCAELYSLSEVYGTHDLRNACLKYMSCHYHPMLRRPEFSRLPPAVREEVREMRMKGTATLIAIGDFTCLSLDVPYQDETWSMLRGYGSAVLDNYLFIVGGYRMTSQEISAVHCYNPSRNEWNQVAPLNQKRSNFKLLAVQGKLYAVGGQSLGTVECYSPEQDWWTCLSSMPDPLAEFSACECQGMIYIMGGYTARDRNTNVLRYCPTSDTWTVFRSCSAHIRKQQMLSVEDTIYLVGGYTHELEAGQRQRRPSQTEDVLTVQSYNISTGEWFQLKENTSKSGLNLTCTLHNDGIYIMSRDVSLPTSLEHRVFLKYNIFSDAWEAFRRFPALGQNMLLCSLYLPNML</sequence>
<dbReference type="AlphaFoldDB" id="A0A9N7TJ98"/>
<dbReference type="Pfam" id="PF24681">
    <property type="entry name" value="Kelch_KLHDC2_KLHL20_DRC7"/>
    <property type="match status" value="1"/>
</dbReference>
<dbReference type="Gene3D" id="3.30.710.10">
    <property type="entry name" value="Potassium Channel Kv1.1, Chain A"/>
    <property type="match status" value="1"/>
</dbReference>
<dbReference type="Pfam" id="PF00651">
    <property type="entry name" value="BTB"/>
    <property type="match status" value="1"/>
</dbReference>
<evidence type="ECO:0000259" key="4">
    <source>
        <dbReference type="PROSITE" id="PS50097"/>
    </source>
</evidence>
<proteinExistence type="predicted"/>
<accession>A0A9N7TJ98</accession>
<dbReference type="InterPro" id="IPR044727">
    <property type="entry name" value="KLHL42_BACK"/>
</dbReference>
<dbReference type="PANTHER" id="PTHR46375">
    <property type="entry name" value="KELCH REPEAT AND BTB DOMAIN-CONTAINING PROTEIN 13-RELATED"/>
    <property type="match status" value="1"/>
</dbReference>
<dbReference type="CDD" id="cd18478">
    <property type="entry name" value="BACK_KLHL42_KLHDC5"/>
    <property type="match status" value="1"/>
</dbReference>
<gene>
    <name evidence="5" type="ORF">PLEPLA_LOCUS1559</name>
</gene>
<dbReference type="PANTHER" id="PTHR46375:SF4">
    <property type="entry name" value="KELCH-LIKE FAMILY, MEMBER 42"/>
    <property type="match status" value="1"/>
</dbReference>
<evidence type="ECO:0000313" key="6">
    <source>
        <dbReference type="Proteomes" id="UP001153269"/>
    </source>
</evidence>
<dbReference type="EMBL" id="CADEAL010000075">
    <property type="protein sequence ID" value="CAB1413856.1"/>
    <property type="molecule type" value="Genomic_DNA"/>
</dbReference>
<keyword evidence="1" id="KW-0880">Kelch repeat</keyword>
<dbReference type="SMART" id="SM00225">
    <property type="entry name" value="BTB"/>
    <property type="match status" value="1"/>
</dbReference>
<dbReference type="InterPro" id="IPR015915">
    <property type="entry name" value="Kelch-typ_b-propeller"/>
</dbReference>
<evidence type="ECO:0000256" key="1">
    <source>
        <dbReference type="ARBA" id="ARBA00022441"/>
    </source>
</evidence>
<evidence type="ECO:0000313" key="5">
    <source>
        <dbReference type="EMBL" id="CAB1413856.1"/>
    </source>
</evidence>
<comment type="caution">
    <text evidence="5">The sequence shown here is derived from an EMBL/GenBank/DDBJ whole genome shotgun (WGS) entry which is preliminary data.</text>
</comment>
<keyword evidence="6" id="KW-1185">Reference proteome</keyword>
<dbReference type="SUPFAM" id="SSF117281">
    <property type="entry name" value="Kelch motif"/>
    <property type="match status" value="1"/>
</dbReference>
<evidence type="ECO:0000256" key="3">
    <source>
        <dbReference type="SAM" id="MobiDB-lite"/>
    </source>
</evidence>
<feature type="domain" description="BTB" evidence="4">
    <location>
        <begin position="86"/>
        <end position="153"/>
    </location>
</feature>
<organism evidence="5 6">
    <name type="scientific">Pleuronectes platessa</name>
    <name type="common">European plaice</name>
    <dbReference type="NCBI Taxonomy" id="8262"/>
    <lineage>
        <taxon>Eukaryota</taxon>
        <taxon>Metazoa</taxon>
        <taxon>Chordata</taxon>
        <taxon>Craniata</taxon>
        <taxon>Vertebrata</taxon>
        <taxon>Euteleostomi</taxon>
        <taxon>Actinopterygii</taxon>
        <taxon>Neopterygii</taxon>
        <taxon>Teleostei</taxon>
        <taxon>Neoteleostei</taxon>
        <taxon>Acanthomorphata</taxon>
        <taxon>Carangaria</taxon>
        <taxon>Pleuronectiformes</taxon>
        <taxon>Pleuronectoidei</taxon>
        <taxon>Pleuronectidae</taxon>
        <taxon>Pleuronectes</taxon>
    </lineage>
</organism>
<dbReference type="InterPro" id="IPR052392">
    <property type="entry name" value="Kelch-BTB_domain-containing"/>
</dbReference>
<keyword evidence="2" id="KW-0677">Repeat</keyword>
<dbReference type="Proteomes" id="UP001153269">
    <property type="component" value="Unassembled WGS sequence"/>
</dbReference>